<keyword evidence="2" id="KW-1185">Reference proteome</keyword>
<sequence length="75" mass="8396">MSIHTNCPIQHVLTTRSIDPYAWTITTRKNSLKSIVVIYSILVVLESGSSSRTLALFARGMQLQESVNFLVGWTN</sequence>
<proteinExistence type="predicted"/>
<reference evidence="1" key="1">
    <citation type="submission" date="2023-08" db="EMBL/GenBank/DDBJ databases">
        <title>A de novo genome assembly of Solanum verrucosum Schlechtendal, a Mexican diploid species geographically isolated from the other diploid A-genome species in potato relatives.</title>
        <authorList>
            <person name="Hosaka K."/>
        </authorList>
    </citation>
    <scope>NUCLEOTIDE SEQUENCE</scope>
    <source>
        <tissue evidence="1">Young leaves</tissue>
    </source>
</reference>
<accession>A0AAF0UQR6</accession>
<organism evidence="1 2">
    <name type="scientific">Solanum verrucosum</name>
    <dbReference type="NCBI Taxonomy" id="315347"/>
    <lineage>
        <taxon>Eukaryota</taxon>
        <taxon>Viridiplantae</taxon>
        <taxon>Streptophyta</taxon>
        <taxon>Embryophyta</taxon>
        <taxon>Tracheophyta</taxon>
        <taxon>Spermatophyta</taxon>
        <taxon>Magnoliopsida</taxon>
        <taxon>eudicotyledons</taxon>
        <taxon>Gunneridae</taxon>
        <taxon>Pentapetalae</taxon>
        <taxon>asterids</taxon>
        <taxon>lamiids</taxon>
        <taxon>Solanales</taxon>
        <taxon>Solanaceae</taxon>
        <taxon>Solanoideae</taxon>
        <taxon>Solaneae</taxon>
        <taxon>Solanum</taxon>
    </lineage>
</organism>
<dbReference type="AlphaFoldDB" id="A0AAF0UQR6"/>
<gene>
    <name evidence="1" type="ORF">MTR67_044037</name>
</gene>
<name>A0AAF0UQR6_SOLVR</name>
<protein>
    <submittedName>
        <fullName evidence="1">Uncharacterized protein</fullName>
    </submittedName>
</protein>
<evidence type="ECO:0000313" key="2">
    <source>
        <dbReference type="Proteomes" id="UP001234989"/>
    </source>
</evidence>
<dbReference type="EMBL" id="CP133621">
    <property type="protein sequence ID" value="WMV50652.1"/>
    <property type="molecule type" value="Genomic_DNA"/>
</dbReference>
<dbReference type="Proteomes" id="UP001234989">
    <property type="component" value="Chromosome 10"/>
</dbReference>
<evidence type="ECO:0000313" key="1">
    <source>
        <dbReference type="EMBL" id="WMV50652.1"/>
    </source>
</evidence>